<proteinExistence type="predicted"/>
<keyword evidence="1" id="KW-0067">ATP-binding</keyword>
<dbReference type="RefSeq" id="WP_345039786.1">
    <property type="nucleotide sequence ID" value="NZ_BAAAYL010000001.1"/>
</dbReference>
<name>A0ABP6SET2_9ACTN</name>
<gene>
    <name evidence="3" type="ORF">GCM10020367_41370</name>
</gene>
<dbReference type="Pfam" id="PF18604">
    <property type="entry name" value="PreAtp-grasp"/>
    <property type="match status" value="1"/>
</dbReference>
<evidence type="ECO:0000313" key="3">
    <source>
        <dbReference type="EMBL" id="GAA3375058.1"/>
    </source>
</evidence>
<reference evidence="4" key="1">
    <citation type="journal article" date="2019" name="Int. J. Syst. Evol. Microbiol.">
        <title>The Global Catalogue of Microorganisms (GCM) 10K type strain sequencing project: providing services to taxonomists for standard genome sequencing and annotation.</title>
        <authorList>
            <consortium name="The Broad Institute Genomics Platform"/>
            <consortium name="The Broad Institute Genome Sequencing Center for Infectious Disease"/>
            <person name="Wu L."/>
            <person name="Ma J."/>
        </authorList>
    </citation>
    <scope>NUCLEOTIDE SEQUENCE [LARGE SCALE GENOMIC DNA]</scope>
    <source>
        <strain evidence="4">JCM 9651</strain>
    </source>
</reference>
<dbReference type="InterPro" id="IPR011761">
    <property type="entry name" value="ATP-grasp"/>
</dbReference>
<dbReference type="EMBL" id="BAAAYL010000001">
    <property type="protein sequence ID" value="GAA3375058.1"/>
    <property type="molecule type" value="Genomic_DNA"/>
</dbReference>
<dbReference type="InterPro" id="IPR040754">
    <property type="entry name" value="PreAtp-grasp"/>
</dbReference>
<keyword evidence="1" id="KW-0547">Nucleotide-binding</keyword>
<accession>A0ABP6SET2</accession>
<dbReference type="Gene3D" id="3.30.470.20">
    <property type="entry name" value="ATP-grasp fold, B domain"/>
    <property type="match status" value="1"/>
</dbReference>
<keyword evidence="4" id="KW-1185">Reference proteome</keyword>
<comment type="caution">
    <text evidence="3">The sequence shown here is derived from an EMBL/GenBank/DDBJ whole genome shotgun (WGS) entry which is preliminary data.</text>
</comment>
<dbReference type="Proteomes" id="UP001499990">
    <property type="component" value="Unassembled WGS sequence"/>
</dbReference>
<protein>
    <submittedName>
        <fullName evidence="3">ATP-grasp domain-containing protein</fullName>
    </submittedName>
</protein>
<evidence type="ECO:0000256" key="1">
    <source>
        <dbReference type="PROSITE-ProRule" id="PRU00409"/>
    </source>
</evidence>
<sequence>MPENGHTDTPMTIAREDAGPHGFGARLKRAVTGDTSTPLVFLGNFEVEEQWARGEAGLPRISAEGGVAVVNRMDEFALLLGGRDDHVILKSAPDPGYLDHLERLGLDLPTVHVVCDQVPRHTVTQDALADPGLLETLRKLGARGARLLPHGASALEEELADRAGMALAVPGAAVSKPVNSKVYSRRAADLLGLRQPRGWACTTLDELDAAIEAASALLDEGRTVLVKEAYGVSGKGIAEVAGSQRLARLRTMIGRSARKSGTDRIAFVIEEKVAKRADLNYQFTLARDGDAHLDFVKEALTEGGVHKGHRFPPALSERQLDEIGTAARLLGKQLAADGFYGVVGVDAMVDPEGGIYPVIEINARNNMSTYQTRLQELLVGPGRCALARHHQLLLDEELDFAAVRRGLGDLLLDQPDGSGFVVNNFATVNAGATAEGLYHGRLYGLVVTDSPSRLAALDAAVEERVRRFGPQLPEGIRHDR</sequence>
<evidence type="ECO:0000313" key="4">
    <source>
        <dbReference type="Proteomes" id="UP001499990"/>
    </source>
</evidence>
<dbReference type="PROSITE" id="PS50975">
    <property type="entry name" value="ATP_GRASP"/>
    <property type="match status" value="1"/>
</dbReference>
<dbReference type="SUPFAM" id="SSF56059">
    <property type="entry name" value="Glutathione synthetase ATP-binding domain-like"/>
    <property type="match status" value="1"/>
</dbReference>
<organism evidence="3 4">
    <name type="scientific">Streptomyces sannanensis</name>
    <dbReference type="NCBI Taxonomy" id="285536"/>
    <lineage>
        <taxon>Bacteria</taxon>
        <taxon>Bacillati</taxon>
        <taxon>Actinomycetota</taxon>
        <taxon>Actinomycetes</taxon>
        <taxon>Kitasatosporales</taxon>
        <taxon>Streptomycetaceae</taxon>
        <taxon>Streptomyces</taxon>
    </lineage>
</organism>
<feature type="domain" description="ATP-grasp" evidence="2">
    <location>
        <begin position="185"/>
        <end position="394"/>
    </location>
</feature>
<evidence type="ECO:0000259" key="2">
    <source>
        <dbReference type="PROSITE" id="PS50975"/>
    </source>
</evidence>